<dbReference type="SUPFAM" id="SSF56300">
    <property type="entry name" value="Metallo-dependent phosphatases"/>
    <property type="match status" value="1"/>
</dbReference>
<keyword evidence="5" id="KW-1185">Reference proteome</keyword>
<dbReference type="NCBIfam" id="TIGR00040">
    <property type="entry name" value="yfcE"/>
    <property type="match status" value="1"/>
</dbReference>
<reference evidence="4" key="1">
    <citation type="journal article" date="2021" name="Microb. Physiol.">
        <title>Proteogenomic Insights into the Physiology of Marine, Sulfate-Reducing, Filamentous Desulfonema limicola and Desulfonema magnum.</title>
        <authorList>
            <person name="Schnaars V."/>
            <person name="Wohlbrand L."/>
            <person name="Scheve S."/>
            <person name="Hinrichs C."/>
            <person name="Reinhardt R."/>
            <person name="Rabus R."/>
        </authorList>
    </citation>
    <scope>NUCLEOTIDE SEQUENCE</scope>
    <source>
        <strain evidence="4">4be13</strain>
    </source>
</reference>
<dbReference type="EMBL" id="CP061800">
    <property type="protein sequence ID" value="QTA91389.1"/>
    <property type="molecule type" value="Genomic_DNA"/>
</dbReference>
<accession>A0A975BUB6</accession>
<protein>
    <recommendedName>
        <fullName evidence="2">Phosphoesterase</fullName>
        <ecNumber evidence="2">3.1.4.-</ecNumber>
    </recommendedName>
</protein>
<evidence type="ECO:0000313" key="4">
    <source>
        <dbReference type="EMBL" id="QTA91389.1"/>
    </source>
</evidence>
<organism evidence="4 5">
    <name type="scientific">Desulfonema magnum</name>
    <dbReference type="NCBI Taxonomy" id="45655"/>
    <lineage>
        <taxon>Bacteria</taxon>
        <taxon>Pseudomonadati</taxon>
        <taxon>Thermodesulfobacteriota</taxon>
        <taxon>Desulfobacteria</taxon>
        <taxon>Desulfobacterales</taxon>
        <taxon>Desulfococcaceae</taxon>
        <taxon>Desulfonema</taxon>
    </lineage>
</organism>
<dbReference type="Proteomes" id="UP000663722">
    <property type="component" value="Chromosome"/>
</dbReference>
<evidence type="ECO:0000256" key="2">
    <source>
        <dbReference type="RuleBase" id="RU362039"/>
    </source>
</evidence>
<comment type="cofactor">
    <cofactor evidence="2">
        <name>a divalent metal cation</name>
        <dbReference type="ChEBI" id="CHEBI:60240"/>
    </cofactor>
</comment>
<evidence type="ECO:0000313" key="5">
    <source>
        <dbReference type="Proteomes" id="UP000663722"/>
    </source>
</evidence>
<comment type="similarity">
    <text evidence="1 2">Belongs to the metallophosphoesterase superfamily. YfcE family.</text>
</comment>
<dbReference type="InterPro" id="IPR024654">
    <property type="entry name" value="Calcineurin-like_PHP_lpxH"/>
</dbReference>
<dbReference type="AlphaFoldDB" id="A0A975BUB6"/>
<dbReference type="Pfam" id="PF12850">
    <property type="entry name" value="Metallophos_2"/>
    <property type="match status" value="1"/>
</dbReference>
<name>A0A975BUB6_9BACT</name>
<dbReference type="GO" id="GO:0046872">
    <property type="term" value="F:metal ion binding"/>
    <property type="evidence" value="ECO:0007669"/>
    <property type="project" value="UniProtKB-KW"/>
</dbReference>
<proteinExistence type="inferred from homology"/>
<dbReference type="GO" id="GO:0016787">
    <property type="term" value="F:hydrolase activity"/>
    <property type="evidence" value="ECO:0007669"/>
    <property type="project" value="UniProtKB-UniRule"/>
</dbReference>
<dbReference type="Gene3D" id="3.60.21.10">
    <property type="match status" value="1"/>
</dbReference>
<dbReference type="KEGG" id="dmm:dnm_074560"/>
<evidence type="ECO:0000259" key="3">
    <source>
        <dbReference type="Pfam" id="PF12850"/>
    </source>
</evidence>
<keyword evidence="2" id="KW-0479">Metal-binding</keyword>
<sequence length="163" mass="17757">MMSAKLKNKDNFLVGVISDTHGLLRPGIAKIFNGTDLIIHAGDVDRPNILEALREIAPVTAVRGNMDYGEWANKLPVTEIIEIGNVCLYMFHNPYQLDLDPGAAGFAAVINGHTHNPFVEKKNGVLFLNPGSAGPKRGDYPVTVSLLHIRGSDLDAQIIQMDE</sequence>
<dbReference type="InterPro" id="IPR000979">
    <property type="entry name" value="Phosphodiesterase_MJ0936/Vps29"/>
</dbReference>
<evidence type="ECO:0000256" key="1">
    <source>
        <dbReference type="ARBA" id="ARBA00008950"/>
    </source>
</evidence>
<dbReference type="InterPro" id="IPR029052">
    <property type="entry name" value="Metallo-depent_PP-like"/>
</dbReference>
<dbReference type="PANTHER" id="PTHR11124">
    <property type="entry name" value="VACUOLAR SORTING PROTEIN VPS29"/>
    <property type="match status" value="1"/>
</dbReference>
<feature type="domain" description="Calcineurin-like phosphoesterase" evidence="3">
    <location>
        <begin position="13"/>
        <end position="150"/>
    </location>
</feature>
<dbReference type="RefSeq" id="WP_207679191.1">
    <property type="nucleotide sequence ID" value="NZ_CP061800.1"/>
</dbReference>
<dbReference type="EC" id="3.1.4.-" evidence="2"/>
<gene>
    <name evidence="4" type="ORF">dnm_074560</name>
</gene>